<gene>
    <name evidence="1" type="ORF">B0T24DRAFT_704737</name>
</gene>
<dbReference type="EMBL" id="JAULSN010000004">
    <property type="protein sequence ID" value="KAK3374345.1"/>
    <property type="molecule type" value="Genomic_DNA"/>
</dbReference>
<sequence length="505" mass="56528">MPPVFQDNPRRYTNGAPAKGRIGVGRFWNNSWQCIQGIQVLTAMLRDLNTCLKRNRTDQEKTFFQPALADAADFLALMCYVHIWVFEAFSEEAKWYLDNDQATFAQGRDIITAVKQNLAGQVLPAGDAEAKKATDSIGELLIKTVKDLNTNTKGQGWNTVDGNAVAEMKRLLGLFSKNITAAKTDQKRKEALALLRTGVGQFLVDFTASWTKIMATDQQVYDDHIREEWDNFYAWAEAKFAIWDLDAVLGAAIAAKAGGYAAVLKNASATQVPTLGLIELWLRVMAYEWPAGLTRDQIKGRLQATQFRLYCKGIRDTTKKIAVSTPSSVFVCAGRIQPAGVPRGLMTIATTADHYNWCDDINNFFVRNHEDRFRNAGFNVSNRSNAAYSLYFAVKPDAGKGVENLVEKRKNEITAWKGVGAANVCNHVNEFGIAFSSPNFAFKPRCLRCQHLFEYTMGDKINGLEEVLLWPGGVEQPERERFSRGWLCAETHAHFYCRAADHHLA</sequence>
<dbReference type="Proteomes" id="UP001287356">
    <property type="component" value="Unassembled WGS sequence"/>
</dbReference>
<evidence type="ECO:0000313" key="2">
    <source>
        <dbReference type="Proteomes" id="UP001287356"/>
    </source>
</evidence>
<proteinExistence type="predicted"/>
<evidence type="ECO:0000313" key="1">
    <source>
        <dbReference type="EMBL" id="KAK3374345.1"/>
    </source>
</evidence>
<reference evidence="1" key="2">
    <citation type="submission" date="2023-06" db="EMBL/GenBank/DDBJ databases">
        <authorList>
            <consortium name="Lawrence Berkeley National Laboratory"/>
            <person name="Haridas S."/>
            <person name="Hensen N."/>
            <person name="Bonometti L."/>
            <person name="Westerberg I."/>
            <person name="Brannstrom I.O."/>
            <person name="Guillou S."/>
            <person name="Cros-Aarteil S."/>
            <person name="Calhoun S."/>
            <person name="Kuo A."/>
            <person name="Mondo S."/>
            <person name="Pangilinan J."/>
            <person name="Riley R."/>
            <person name="Labutti K."/>
            <person name="Andreopoulos B."/>
            <person name="Lipzen A."/>
            <person name="Chen C."/>
            <person name="Yanf M."/>
            <person name="Daum C."/>
            <person name="Ng V."/>
            <person name="Clum A."/>
            <person name="Steindorff A."/>
            <person name="Ohm R."/>
            <person name="Martin F."/>
            <person name="Silar P."/>
            <person name="Natvig D."/>
            <person name="Lalanne C."/>
            <person name="Gautier V."/>
            <person name="Ament-Velasquez S.L."/>
            <person name="Kruys A."/>
            <person name="Hutchinson M.I."/>
            <person name="Powell A.J."/>
            <person name="Barry K."/>
            <person name="Miller A.N."/>
            <person name="Grigoriev I.V."/>
            <person name="Debuchy R."/>
            <person name="Gladieux P."/>
            <person name="Thoren M.H."/>
            <person name="Johannesson H."/>
        </authorList>
    </citation>
    <scope>NUCLEOTIDE SEQUENCE</scope>
    <source>
        <strain evidence="1">CBS 958.72</strain>
    </source>
</reference>
<organism evidence="1 2">
    <name type="scientific">Lasiosphaeria ovina</name>
    <dbReference type="NCBI Taxonomy" id="92902"/>
    <lineage>
        <taxon>Eukaryota</taxon>
        <taxon>Fungi</taxon>
        <taxon>Dikarya</taxon>
        <taxon>Ascomycota</taxon>
        <taxon>Pezizomycotina</taxon>
        <taxon>Sordariomycetes</taxon>
        <taxon>Sordariomycetidae</taxon>
        <taxon>Sordariales</taxon>
        <taxon>Lasiosphaeriaceae</taxon>
        <taxon>Lasiosphaeria</taxon>
    </lineage>
</organism>
<accession>A0AAE0KE94</accession>
<protein>
    <submittedName>
        <fullName evidence="1">Uncharacterized protein</fullName>
    </submittedName>
</protein>
<dbReference type="AlphaFoldDB" id="A0AAE0KE94"/>
<name>A0AAE0KE94_9PEZI</name>
<keyword evidence="2" id="KW-1185">Reference proteome</keyword>
<reference evidence="1" key="1">
    <citation type="journal article" date="2023" name="Mol. Phylogenet. Evol.">
        <title>Genome-scale phylogeny and comparative genomics of the fungal order Sordariales.</title>
        <authorList>
            <person name="Hensen N."/>
            <person name="Bonometti L."/>
            <person name="Westerberg I."/>
            <person name="Brannstrom I.O."/>
            <person name="Guillou S."/>
            <person name="Cros-Aarteil S."/>
            <person name="Calhoun S."/>
            <person name="Haridas S."/>
            <person name="Kuo A."/>
            <person name="Mondo S."/>
            <person name="Pangilinan J."/>
            <person name="Riley R."/>
            <person name="LaButti K."/>
            <person name="Andreopoulos B."/>
            <person name="Lipzen A."/>
            <person name="Chen C."/>
            <person name="Yan M."/>
            <person name="Daum C."/>
            <person name="Ng V."/>
            <person name="Clum A."/>
            <person name="Steindorff A."/>
            <person name="Ohm R.A."/>
            <person name="Martin F."/>
            <person name="Silar P."/>
            <person name="Natvig D.O."/>
            <person name="Lalanne C."/>
            <person name="Gautier V."/>
            <person name="Ament-Velasquez S.L."/>
            <person name="Kruys A."/>
            <person name="Hutchinson M.I."/>
            <person name="Powell A.J."/>
            <person name="Barry K."/>
            <person name="Miller A.N."/>
            <person name="Grigoriev I.V."/>
            <person name="Debuchy R."/>
            <person name="Gladieux P."/>
            <person name="Hiltunen Thoren M."/>
            <person name="Johannesson H."/>
        </authorList>
    </citation>
    <scope>NUCLEOTIDE SEQUENCE</scope>
    <source>
        <strain evidence="1">CBS 958.72</strain>
    </source>
</reference>
<comment type="caution">
    <text evidence="1">The sequence shown here is derived from an EMBL/GenBank/DDBJ whole genome shotgun (WGS) entry which is preliminary data.</text>
</comment>